<dbReference type="PANTHER" id="PTHR31136:SF5">
    <property type="entry name" value="2-OXOADIPATE DIOXYGENASE_DECARBOXYLASE, CHLOROPLASTIC"/>
    <property type="match status" value="1"/>
</dbReference>
<reference evidence="8 9" key="1">
    <citation type="journal article" date="2014" name="Nat. Commun.">
        <title>Klebsormidium flaccidum genome reveals primary factors for plant terrestrial adaptation.</title>
        <authorList>
            <person name="Hori K."/>
            <person name="Maruyama F."/>
            <person name="Fujisawa T."/>
            <person name="Togashi T."/>
            <person name="Yamamoto N."/>
            <person name="Seo M."/>
            <person name="Sato S."/>
            <person name="Yamada T."/>
            <person name="Mori H."/>
            <person name="Tajima N."/>
            <person name="Moriyama T."/>
            <person name="Ikeuchi M."/>
            <person name="Watanabe M."/>
            <person name="Wada H."/>
            <person name="Kobayashi K."/>
            <person name="Saito M."/>
            <person name="Masuda T."/>
            <person name="Sasaki-Sekimoto Y."/>
            <person name="Mashiguchi K."/>
            <person name="Awai K."/>
            <person name="Shimojima M."/>
            <person name="Masuda S."/>
            <person name="Iwai M."/>
            <person name="Nobusawa T."/>
            <person name="Narise T."/>
            <person name="Kondo S."/>
            <person name="Saito H."/>
            <person name="Sato R."/>
            <person name="Murakawa M."/>
            <person name="Ihara Y."/>
            <person name="Oshima-Yamada Y."/>
            <person name="Ohtaka K."/>
            <person name="Satoh M."/>
            <person name="Sonobe K."/>
            <person name="Ishii M."/>
            <person name="Ohtani R."/>
            <person name="Kanamori-Sato M."/>
            <person name="Honoki R."/>
            <person name="Miyazaki D."/>
            <person name="Mochizuki H."/>
            <person name="Umetsu J."/>
            <person name="Higashi K."/>
            <person name="Shibata D."/>
            <person name="Kamiya Y."/>
            <person name="Sato N."/>
            <person name="Nakamura Y."/>
            <person name="Tabata S."/>
            <person name="Ida S."/>
            <person name="Kurokawa K."/>
            <person name="Ohta H."/>
        </authorList>
    </citation>
    <scope>NUCLEOTIDE SEQUENCE [LARGE SCALE GENOMIC DNA]</scope>
    <source>
        <strain evidence="8 9">NIES-2285</strain>
    </source>
</reference>
<dbReference type="EMBL" id="DF236952">
    <property type="protein sequence ID" value="GAQ77726.1"/>
    <property type="molecule type" value="Genomic_DNA"/>
</dbReference>
<evidence type="ECO:0000256" key="1">
    <source>
        <dbReference type="ARBA" id="ARBA00001954"/>
    </source>
</evidence>
<evidence type="ECO:0000313" key="9">
    <source>
        <dbReference type="Proteomes" id="UP000054558"/>
    </source>
</evidence>
<dbReference type="CDD" id="cd16350">
    <property type="entry name" value="VOC_like"/>
    <property type="match status" value="1"/>
</dbReference>
<sequence>METLFTRTPAVLSMSLQATLGGGGTERLHRYFFAPSNIQGGQTAPQLTSSSFTGTPVQLPKAFAREKGHAVSETRRGCSMEAKAPLKTPGGEVADCETAHPLLRKILKGMLKPYVKRNPTAAQVMSILGERELIRFDHFAFRTFGVEGYGIDSIAKMFLDLGYRQRDELRFPAKKLRAYWYSPPKEAVEESGASMTDGPLPRVFISELLVDQLSEKAQAIIKKYTSEGRQLAGHAALSSLVHGLPWRTPELKDYVELTRESEYAAWTLVNGYALNHTTITCHDFVNFTMGPGMALRDVVNFLYREQIALNGAGGSLINVSPDKLLLQASTEADIAPFTFAGGHVADVPLSYIEFAHREVLPEFENLPLEEIYDCHRREGFEVGNADNIFESTSIKRSHATT</sequence>
<gene>
    <name evidence="8" type="ORF">KFL_000030060</name>
</gene>
<keyword evidence="3" id="KW-0560">Oxidoreductase</keyword>
<evidence type="ECO:0000256" key="3">
    <source>
        <dbReference type="ARBA" id="ARBA00023002"/>
    </source>
</evidence>
<dbReference type="OMA" id="FTDFGYV"/>
<dbReference type="Proteomes" id="UP000054558">
    <property type="component" value="Unassembled WGS sequence"/>
</dbReference>
<dbReference type="Gene3D" id="3.10.180.50">
    <property type="match status" value="1"/>
</dbReference>
<dbReference type="GO" id="GO:0051213">
    <property type="term" value="F:dioxygenase activity"/>
    <property type="evidence" value="ECO:0007669"/>
    <property type="project" value="UniProtKB-KW"/>
</dbReference>
<evidence type="ECO:0000313" key="8">
    <source>
        <dbReference type="EMBL" id="GAQ77726.1"/>
    </source>
</evidence>
<dbReference type="OrthoDB" id="1908993at2759"/>
<keyword evidence="4" id="KW-0408">Iron</keyword>
<dbReference type="EC" id="1.13.11.93" evidence="6"/>
<evidence type="ECO:0000256" key="4">
    <source>
        <dbReference type="ARBA" id="ARBA00023004"/>
    </source>
</evidence>
<evidence type="ECO:0000256" key="6">
    <source>
        <dbReference type="ARBA" id="ARBA00035023"/>
    </source>
</evidence>
<dbReference type="SMART" id="SM01150">
    <property type="entry name" value="DUF1338"/>
    <property type="match status" value="1"/>
</dbReference>
<comment type="similarity">
    <text evidence="5">Belongs to the 2-oxoadipate dioxygenase/decarboxylase family.</text>
</comment>
<organism evidence="8 9">
    <name type="scientific">Klebsormidium nitens</name>
    <name type="common">Green alga</name>
    <name type="synonym">Ulothrix nitens</name>
    <dbReference type="NCBI Taxonomy" id="105231"/>
    <lineage>
        <taxon>Eukaryota</taxon>
        <taxon>Viridiplantae</taxon>
        <taxon>Streptophyta</taxon>
        <taxon>Klebsormidiophyceae</taxon>
        <taxon>Klebsormidiales</taxon>
        <taxon>Klebsormidiaceae</taxon>
        <taxon>Klebsormidium</taxon>
    </lineage>
</organism>
<proteinExistence type="inferred from homology"/>
<dbReference type="InterPro" id="IPR009770">
    <property type="entry name" value="HGLS"/>
</dbReference>
<accession>A0A1Y1HM95</accession>
<name>A0A1Y1HM95_KLENI</name>
<dbReference type="Pfam" id="PF07063">
    <property type="entry name" value="HGLS"/>
    <property type="match status" value="1"/>
</dbReference>
<evidence type="ECO:0000256" key="2">
    <source>
        <dbReference type="ARBA" id="ARBA00022964"/>
    </source>
</evidence>
<keyword evidence="2" id="KW-0223">Dioxygenase</keyword>
<protein>
    <recommendedName>
        <fullName evidence="6">2-oxoadipate dioxygenase/decarboxylase</fullName>
        <ecNumber evidence="6">1.13.11.93</ecNumber>
    </recommendedName>
    <alternativeName>
        <fullName evidence="7">2-hydroxyglutarate synthase</fullName>
    </alternativeName>
</protein>
<comment type="cofactor">
    <cofactor evidence="1">
        <name>Fe(2+)</name>
        <dbReference type="ChEBI" id="CHEBI:29033"/>
    </cofactor>
</comment>
<evidence type="ECO:0000256" key="5">
    <source>
        <dbReference type="ARBA" id="ARBA00035013"/>
    </source>
</evidence>
<keyword evidence="9" id="KW-1185">Reference proteome</keyword>
<dbReference type="AlphaFoldDB" id="A0A1Y1HM95"/>
<dbReference type="PANTHER" id="PTHR31136">
    <property type="entry name" value="DUF1338 DOMAIN-CONTAINING PROTEIN"/>
    <property type="match status" value="1"/>
</dbReference>
<evidence type="ECO:0000256" key="7">
    <source>
        <dbReference type="ARBA" id="ARBA00035045"/>
    </source>
</evidence>